<evidence type="ECO:0000256" key="5">
    <source>
        <dbReference type="PROSITE-ProRule" id="PRU00042"/>
    </source>
</evidence>
<feature type="domain" description="C2H2-type" evidence="7">
    <location>
        <begin position="514"/>
        <end position="544"/>
    </location>
</feature>
<feature type="compositionally biased region" description="Low complexity" evidence="6">
    <location>
        <begin position="164"/>
        <end position="191"/>
    </location>
</feature>
<dbReference type="SMART" id="SM00355">
    <property type="entry name" value="ZnF_C2H2"/>
    <property type="match status" value="5"/>
</dbReference>
<dbReference type="Proteomes" id="UP001165160">
    <property type="component" value="Unassembled WGS sequence"/>
</dbReference>
<evidence type="ECO:0000256" key="6">
    <source>
        <dbReference type="SAM" id="MobiDB-lite"/>
    </source>
</evidence>
<dbReference type="EMBL" id="BRXX01000270">
    <property type="protein sequence ID" value="GMI01714.1"/>
    <property type="molecule type" value="Genomic_DNA"/>
</dbReference>
<keyword evidence="9" id="KW-1185">Reference proteome</keyword>
<dbReference type="GO" id="GO:0005634">
    <property type="term" value="C:nucleus"/>
    <property type="evidence" value="ECO:0007669"/>
    <property type="project" value="TreeGrafter"/>
</dbReference>
<evidence type="ECO:0000256" key="1">
    <source>
        <dbReference type="ARBA" id="ARBA00022723"/>
    </source>
</evidence>
<feature type="compositionally biased region" description="Polar residues" evidence="6">
    <location>
        <begin position="203"/>
        <end position="212"/>
    </location>
</feature>
<feature type="compositionally biased region" description="Basic residues" evidence="6">
    <location>
        <begin position="553"/>
        <end position="577"/>
    </location>
</feature>
<feature type="compositionally biased region" description="Low complexity" evidence="6">
    <location>
        <begin position="690"/>
        <end position="699"/>
    </location>
</feature>
<evidence type="ECO:0000256" key="2">
    <source>
        <dbReference type="ARBA" id="ARBA00022737"/>
    </source>
</evidence>
<keyword evidence="1" id="KW-0479">Metal-binding</keyword>
<dbReference type="GO" id="GO:0008270">
    <property type="term" value="F:zinc ion binding"/>
    <property type="evidence" value="ECO:0007669"/>
    <property type="project" value="UniProtKB-KW"/>
</dbReference>
<dbReference type="PANTHER" id="PTHR24403">
    <property type="entry name" value="ZINC FINGER PROTEIN"/>
    <property type="match status" value="1"/>
</dbReference>
<evidence type="ECO:0000313" key="8">
    <source>
        <dbReference type="EMBL" id="GMI01714.1"/>
    </source>
</evidence>
<dbReference type="GO" id="GO:0045944">
    <property type="term" value="P:positive regulation of transcription by RNA polymerase II"/>
    <property type="evidence" value="ECO:0007669"/>
    <property type="project" value="TreeGrafter"/>
</dbReference>
<dbReference type="Gene3D" id="3.30.160.60">
    <property type="entry name" value="Classic Zinc Finger"/>
    <property type="match status" value="2"/>
</dbReference>
<keyword evidence="4" id="KW-0862">Zinc</keyword>
<evidence type="ECO:0000259" key="7">
    <source>
        <dbReference type="PROSITE" id="PS50157"/>
    </source>
</evidence>
<keyword evidence="3 5" id="KW-0863">Zinc-finger</keyword>
<sequence length="762" mass="80265">MSLPMSATVGSSGVINEGYGADGTNELDHVVMEGSEDQSRGGAIPSGCDFIADVEAGGGREGSSSPGGLLDSVLGDNSVENGNGLHDPASVGPTPALVPLGDIIEGSEEEAMGLFVGGQQRGQESAFTVTVEGVEGVVGAEITDAIGSGEGAKSKEEELQPQETSSSTSASTTATGNSTTDTTTTTSAITPTPTPAPVAGQDQPIQTQNGEGSSDFFAGFAPARPETGSPVPPPAVAAPFQNADHNMEGSVESLTIPHVKLPKNYAIVGGEHLPDALPENGTNVLPMHSLFSEMQDAKGNFLPPKSAGPQVSNSTTTNTTTKNSYGKTKLEGYKPPPDAVLPKRTKSLKELARQPKKGQKNWQVCGVIVDGVPCPYGASQKDSMRKHQSSIHNIGVEWYTCNVPLADGSVCGYKAKQQSNLRTHKAFVHDINVKWHECTHPDVKDPTKRCQYRAKRTSHLLLHQKSIHSINVDWFPCDEPDIKDPTKRCDYRAKQQSHLKLHKSSMHNVGVRWFHCQEPNCTYKAKQQSHLKQHFVRVHSEEAKQKSAASKSGKGKAKGARSRARAGGRGGRAKKPKNQGPQAGFSAPVYPTFPAMYPGGVLANGLALPGGALPGGILPGSMLPGGILPPGILPGGVLNNCALPGGVGGGLTPNDFMNQLGMPTQVEGDILENLGQSVWDESLIPNPQVSGSQTRNSNNTGGGGTTATTTNNNITAHDVAAFHGIIEPIMVPNESGRSKRNGGMRKVYTNDPLIDGWEEDWL</sequence>
<feature type="region of interest" description="Disordered" evidence="6">
    <location>
        <begin position="145"/>
        <end position="237"/>
    </location>
</feature>
<dbReference type="InterPro" id="IPR013087">
    <property type="entry name" value="Znf_C2H2_type"/>
</dbReference>
<feature type="compositionally biased region" description="Low complexity" evidence="6">
    <location>
        <begin position="312"/>
        <end position="327"/>
    </location>
</feature>
<reference evidence="9" key="1">
    <citation type="journal article" date="2023" name="Commun. Biol.">
        <title>Genome analysis of Parmales, the sister group of diatoms, reveals the evolutionary specialization of diatoms from phago-mixotrophs to photoautotrophs.</title>
        <authorList>
            <person name="Ban H."/>
            <person name="Sato S."/>
            <person name="Yoshikawa S."/>
            <person name="Yamada K."/>
            <person name="Nakamura Y."/>
            <person name="Ichinomiya M."/>
            <person name="Sato N."/>
            <person name="Blanc-Mathieu R."/>
            <person name="Endo H."/>
            <person name="Kuwata A."/>
            <person name="Ogata H."/>
        </authorList>
    </citation>
    <scope>NUCLEOTIDE SEQUENCE [LARGE SCALE GENOMIC DNA]</scope>
    <source>
        <strain evidence="9">NIES 3699</strain>
    </source>
</reference>
<dbReference type="AlphaFoldDB" id="A0A9W7F5M4"/>
<evidence type="ECO:0000256" key="3">
    <source>
        <dbReference type="ARBA" id="ARBA00022771"/>
    </source>
</evidence>
<feature type="region of interest" description="Disordered" evidence="6">
    <location>
        <begin position="305"/>
        <end position="341"/>
    </location>
</feature>
<dbReference type="PROSITE" id="PS50157">
    <property type="entry name" value="ZINC_FINGER_C2H2_2"/>
    <property type="match status" value="1"/>
</dbReference>
<dbReference type="InterPro" id="IPR050688">
    <property type="entry name" value="Zinc_finger/UBP_domain"/>
</dbReference>
<comment type="caution">
    <text evidence="8">The sequence shown here is derived from an EMBL/GenBank/DDBJ whole genome shotgun (WGS) entry which is preliminary data.</text>
</comment>
<name>A0A9W7F5M4_9STRA</name>
<evidence type="ECO:0000256" key="4">
    <source>
        <dbReference type="ARBA" id="ARBA00022833"/>
    </source>
</evidence>
<keyword evidence="2" id="KW-0677">Repeat</keyword>
<evidence type="ECO:0000313" key="9">
    <source>
        <dbReference type="Proteomes" id="UP001165160"/>
    </source>
</evidence>
<gene>
    <name evidence="8" type="ORF">TrVE_jg7178</name>
</gene>
<organism evidence="8 9">
    <name type="scientific">Triparma verrucosa</name>
    <dbReference type="NCBI Taxonomy" id="1606542"/>
    <lineage>
        <taxon>Eukaryota</taxon>
        <taxon>Sar</taxon>
        <taxon>Stramenopiles</taxon>
        <taxon>Ochrophyta</taxon>
        <taxon>Bolidophyceae</taxon>
        <taxon>Parmales</taxon>
        <taxon>Triparmaceae</taxon>
        <taxon>Triparma</taxon>
    </lineage>
</organism>
<feature type="region of interest" description="Disordered" evidence="6">
    <location>
        <begin position="682"/>
        <end position="711"/>
    </location>
</feature>
<proteinExistence type="predicted"/>
<dbReference type="PANTHER" id="PTHR24403:SF67">
    <property type="entry name" value="FI01116P-RELATED"/>
    <property type="match status" value="1"/>
</dbReference>
<feature type="region of interest" description="Disordered" evidence="6">
    <location>
        <begin position="539"/>
        <end position="585"/>
    </location>
</feature>
<protein>
    <recommendedName>
        <fullName evidence="7">C2H2-type domain-containing protein</fullName>
    </recommendedName>
</protein>
<accession>A0A9W7F5M4</accession>